<name>D6ABP9_STRFL</name>
<dbReference type="AlphaFoldDB" id="D6ABP9"/>
<gene>
    <name evidence="2" type="ORF">SSGG_05872</name>
</gene>
<accession>D6ABP9</accession>
<reference evidence="3" key="1">
    <citation type="submission" date="2008-10" db="EMBL/GenBank/DDBJ databases">
        <authorList>
            <person name="Molnar K."/>
        </authorList>
    </citation>
    <scope>NUCLEOTIDE SEQUENCE [LARGE SCALE GENOMIC DNA]</scope>
    <source>
        <strain evidence="3">NRRL 15998</strain>
    </source>
</reference>
<evidence type="ECO:0000313" key="2">
    <source>
        <dbReference type="EMBL" id="EFE78505.2"/>
    </source>
</evidence>
<feature type="region of interest" description="Disordered" evidence="1">
    <location>
        <begin position="1"/>
        <end position="20"/>
    </location>
</feature>
<organism evidence="2 3">
    <name type="scientific">Streptomyces filamentosus NRRL 15998</name>
    <dbReference type="NCBI Taxonomy" id="457431"/>
    <lineage>
        <taxon>Bacteria</taxon>
        <taxon>Bacillati</taxon>
        <taxon>Actinomycetota</taxon>
        <taxon>Actinomycetes</taxon>
        <taxon>Kitasatosporales</taxon>
        <taxon>Streptomycetaceae</taxon>
        <taxon>Streptomyces</taxon>
    </lineage>
</organism>
<evidence type="ECO:0000313" key="3">
    <source>
        <dbReference type="Proteomes" id="UP000003986"/>
    </source>
</evidence>
<protein>
    <submittedName>
        <fullName evidence="2">Uncharacterized protein</fullName>
    </submittedName>
</protein>
<dbReference type="Proteomes" id="UP000003986">
    <property type="component" value="Unassembled WGS sequence"/>
</dbReference>
<dbReference type="EMBL" id="DS999644">
    <property type="protein sequence ID" value="EFE78505.2"/>
    <property type="molecule type" value="Genomic_DNA"/>
</dbReference>
<sequence length="183" mass="19480">MSASVRAERPCAVPPAGRATGRGTIMRRRRSTTIPALALALSGAMLTAGAAAPALAAGSGHTGTPQVAEVFRLQADPTPEEQQRLREIAGAIWTPQLAAGWNMNAEVADVLSQATDQILRCSEAFALVPRPPGFVPGLGYLVQYWKNLRDYFLVVKDNRTYRACVVATAANYRSVIEMASAGI</sequence>
<evidence type="ECO:0000256" key="1">
    <source>
        <dbReference type="SAM" id="MobiDB-lite"/>
    </source>
</evidence>
<reference evidence="3" key="2">
    <citation type="submission" date="2008-12" db="EMBL/GenBank/DDBJ databases">
        <title>Annotation of Streptomyces roseosporus strain NRRL 15998.</title>
        <authorList>
            <consortium name="The Broad Institute Genome Sequencing Platform"/>
            <consortium name="Broad Institute Microbial Sequencing Center"/>
            <person name="Fischbach M."/>
            <person name="Ward D."/>
            <person name="Young S."/>
            <person name="Kodira C.D."/>
            <person name="Zeng Q."/>
            <person name="Koehrsen M."/>
            <person name="Godfrey P."/>
            <person name="Alvarado L."/>
            <person name="Berlin A.M."/>
            <person name="Borenstein D."/>
            <person name="Chen Z."/>
            <person name="Engels R."/>
            <person name="Freedman E."/>
            <person name="Gellesch M."/>
            <person name="Goldberg J."/>
            <person name="Griggs A."/>
            <person name="Gujja S."/>
            <person name="Heiman D.I."/>
            <person name="Hepburn T.A."/>
            <person name="Howarth C."/>
            <person name="Jen D."/>
            <person name="Larson L."/>
            <person name="Lewis B."/>
            <person name="Mehta T."/>
            <person name="Park D."/>
            <person name="Pearson M."/>
            <person name="Roberts A."/>
            <person name="Saif S."/>
            <person name="Shea T.D."/>
            <person name="Shenoy N."/>
            <person name="Sisk P."/>
            <person name="Stolte C."/>
            <person name="Sykes S.N."/>
            <person name="Walk T."/>
            <person name="White J."/>
            <person name="Yandava C."/>
            <person name="Straight P."/>
            <person name="Clardy J."/>
            <person name="Hung D."/>
            <person name="Kolter R."/>
            <person name="Mekalanos J."/>
            <person name="Walker S."/>
            <person name="Walsh C.T."/>
            <person name="Wieland B.L.C."/>
            <person name="Ilzarbe M."/>
            <person name="Galagan J."/>
            <person name="Nusbaum C."/>
            <person name="Birren B."/>
        </authorList>
    </citation>
    <scope>NUCLEOTIDE SEQUENCE [LARGE SCALE GENOMIC DNA]</scope>
    <source>
        <strain evidence="3">NRRL 15998</strain>
    </source>
</reference>
<proteinExistence type="predicted"/>